<dbReference type="Proteomes" id="UP000276309">
    <property type="component" value="Chromosome"/>
</dbReference>
<dbReference type="EMBL" id="CP032050">
    <property type="protein sequence ID" value="AYN68902.1"/>
    <property type="molecule type" value="Genomic_DNA"/>
</dbReference>
<name>A0A3G2L9G3_9FLAO</name>
<protein>
    <submittedName>
        <fullName evidence="2">Uncharacterized protein</fullName>
    </submittedName>
</protein>
<reference evidence="2 3" key="1">
    <citation type="submission" date="2018-08" db="EMBL/GenBank/DDBJ databases">
        <title>The reduced genetic potential of extracellular carbohydrate catabolism in Euzebyella marina RN62, a Flavobacteriia bacterium isolated from the hadal water.</title>
        <authorList>
            <person name="Xue C."/>
        </authorList>
    </citation>
    <scope>NUCLEOTIDE SEQUENCE [LARGE SCALE GENOMIC DNA]</scope>
    <source>
        <strain evidence="2 3">RN62</strain>
    </source>
</reference>
<proteinExistence type="predicted"/>
<organism evidence="2 3">
    <name type="scientific">Euzebyella marina</name>
    <dbReference type="NCBI Taxonomy" id="1761453"/>
    <lineage>
        <taxon>Bacteria</taxon>
        <taxon>Pseudomonadati</taxon>
        <taxon>Bacteroidota</taxon>
        <taxon>Flavobacteriia</taxon>
        <taxon>Flavobacteriales</taxon>
        <taxon>Flavobacteriaceae</taxon>
        <taxon>Euzebyella</taxon>
    </lineage>
</organism>
<dbReference type="RefSeq" id="WP_121849913.1">
    <property type="nucleotide sequence ID" value="NZ_CP032050.1"/>
</dbReference>
<keyword evidence="1" id="KW-0732">Signal</keyword>
<dbReference type="AlphaFoldDB" id="A0A3G2L9G3"/>
<evidence type="ECO:0000313" key="3">
    <source>
        <dbReference type="Proteomes" id="UP000276309"/>
    </source>
</evidence>
<accession>A0A3G2L9G3</accession>
<evidence type="ECO:0000313" key="2">
    <source>
        <dbReference type="EMBL" id="AYN68902.1"/>
    </source>
</evidence>
<sequence>MRGVFNKHLVLTFLIFLGFFSQAQASSFVVLPDNVCEVLITSNQELQVNQEVRGVNQESPWTKFFAEVSDVEEEIEEEESKVQDSKDGLNVFSAAFIYAQICVQLYLNGQKELNDYEAQPTLVPSVDLYKRFQVFRI</sequence>
<keyword evidence="3" id="KW-1185">Reference proteome</keyword>
<feature type="chain" id="PRO_5018242595" evidence="1">
    <location>
        <begin position="26"/>
        <end position="137"/>
    </location>
</feature>
<dbReference type="KEGG" id="emar:D1013_16710"/>
<feature type="signal peptide" evidence="1">
    <location>
        <begin position="1"/>
        <end position="25"/>
    </location>
</feature>
<evidence type="ECO:0000256" key="1">
    <source>
        <dbReference type="SAM" id="SignalP"/>
    </source>
</evidence>
<gene>
    <name evidence="2" type="ORF">D1013_16710</name>
</gene>